<gene>
    <name evidence="2" type="ORF">BCR23_04130</name>
</gene>
<evidence type="ECO:0000313" key="3">
    <source>
        <dbReference type="Proteomes" id="UP000094764"/>
    </source>
</evidence>
<name>A0A1E5GY03_9ENTE</name>
<organism evidence="2 3">
    <name type="scientific">Enterococcus quebecensis</name>
    <dbReference type="NCBI Taxonomy" id="903983"/>
    <lineage>
        <taxon>Bacteria</taxon>
        <taxon>Bacillati</taxon>
        <taxon>Bacillota</taxon>
        <taxon>Bacilli</taxon>
        <taxon>Lactobacillales</taxon>
        <taxon>Enterococcaceae</taxon>
        <taxon>Enterococcus</taxon>
    </lineage>
</organism>
<dbReference type="EMBL" id="MIKB01000012">
    <property type="protein sequence ID" value="OEG17200.1"/>
    <property type="molecule type" value="Genomic_DNA"/>
</dbReference>
<proteinExistence type="predicted"/>
<sequence>MKVVIKKKQQIADIMNTFYLKKRGFNMNFKNKMKKRASLLLVAAIIILIVSVWAIIELKYFFGAFGILISLIGTLIYSKLITEINSIEE</sequence>
<accession>A0A1E5GY03</accession>
<feature type="transmembrane region" description="Helical" evidence="1">
    <location>
        <begin position="37"/>
        <end position="56"/>
    </location>
</feature>
<feature type="transmembrane region" description="Helical" evidence="1">
    <location>
        <begin position="62"/>
        <end position="81"/>
    </location>
</feature>
<evidence type="ECO:0000256" key="1">
    <source>
        <dbReference type="SAM" id="Phobius"/>
    </source>
</evidence>
<keyword evidence="1" id="KW-0472">Membrane</keyword>
<keyword evidence="1" id="KW-1133">Transmembrane helix</keyword>
<reference evidence="3" key="1">
    <citation type="submission" date="2016-09" db="EMBL/GenBank/DDBJ databases">
        <authorList>
            <person name="Gulvik C.A."/>
        </authorList>
    </citation>
    <scope>NUCLEOTIDE SEQUENCE [LARGE SCALE GENOMIC DNA]</scope>
    <source>
        <strain evidence="3">LMG 26306</strain>
    </source>
</reference>
<protein>
    <submittedName>
        <fullName evidence="2">Uncharacterized protein</fullName>
    </submittedName>
</protein>
<comment type="caution">
    <text evidence="2">The sequence shown here is derived from an EMBL/GenBank/DDBJ whole genome shotgun (WGS) entry which is preliminary data.</text>
</comment>
<keyword evidence="3" id="KW-1185">Reference proteome</keyword>
<evidence type="ECO:0000313" key="2">
    <source>
        <dbReference type="EMBL" id="OEG17200.1"/>
    </source>
</evidence>
<dbReference type="AlphaFoldDB" id="A0A1E5GY03"/>
<keyword evidence="1" id="KW-0812">Transmembrane</keyword>
<dbReference type="RefSeq" id="WP_069634521.1">
    <property type="nucleotide sequence ID" value="NZ_JXKZ01000002.1"/>
</dbReference>
<dbReference type="Proteomes" id="UP000094764">
    <property type="component" value="Unassembled WGS sequence"/>
</dbReference>